<dbReference type="EMBL" id="QTJU01000007">
    <property type="protein sequence ID" value="RFM26849.1"/>
    <property type="molecule type" value="Genomic_DNA"/>
</dbReference>
<dbReference type="GO" id="GO:0034755">
    <property type="term" value="P:iron ion transmembrane transport"/>
    <property type="evidence" value="ECO:0007669"/>
    <property type="project" value="TreeGrafter"/>
</dbReference>
<feature type="transmembrane region" description="Helical" evidence="7">
    <location>
        <begin position="125"/>
        <end position="144"/>
    </location>
</feature>
<dbReference type="InterPro" id="IPR001046">
    <property type="entry name" value="NRAMP_fam"/>
</dbReference>
<evidence type="ECO:0000256" key="6">
    <source>
        <dbReference type="ARBA" id="ARBA00023136"/>
    </source>
</evidence>
<organism evidence="8 9">
    <name type="scientific">Deminuibacter soli</name>
    <dbReference type="NCBI Taxonomy" id="2291815"/>
    <lineage>
        <taxon>Bacteria</taxon>
        <taxon>Pseudomonadati</taxon>
        <taxon>Bacteroidota</taxon>
        <taxon>Chitinophagia</taxon>
        <taxon>Chitinophagales</taxon>
        <taxon>Chitinophagaceae</taxon>
        <taxon>Deminuibacter</taxon>
    </lineage>
</organism>
<dbReference type="OrthoDB" id="9787548at2"/>
<feature type="transmembrane region" description="Helical" evidence="7">
    <location>
        <begin position="191"/>
        <end position="210"/>
    </location>
</feature>
<dbReference type="AlphaFoldDB" id="A0A3E1NFV5"/>
<dbReference type="Proteomes" id="UP000261284">
    <property type="component" value="Unassembled WGS sequence"/>
</dbReference>
<evidence type="ECO:0000256" key="4">
    <source>
        <dbReference type="ARBA" id="ARBA00022847"/>
    </source>
</evidence>
<feature type="transmembrane region" description="Helical" evidence="7">
    <location>
        <begin position="151"/>
        <end position="169"/>
    </location>
</feature>
<dbReference type="PANTHER" id="PTHR11706:SF33">
    <property type="entry name" value="NATURAL RESISTANCE-ASSOCIATED MACROPHAGE PROTEIN 2"/>
    <property type="match status" value="1"/>
</dbReference>
<evidence type="ECO:0000313" key="9">
    <source>
        <dbReference type="Proteomes" id="UP000261284"/>
    </source>
</evidence>
<dbReference type="Pfam" id="PF01566">
    <property type="entry name" value="Nramp"/>
    <property type="match status" value="1"/>
</dbReference>
<keyword evidence="3 7" id="KW-0812">Transmembrane</keyword>
<sequence length="422" mass="46116">MKTNKSQHKGLRHFFKILGPGLVTGAGDDDPSGIATYSQAGAQFGLATLWTALITFPLMASIQGMCARIGLVTCEGLTHTLKHNYSKFILYLMLVFSVPATVLNIGSDIAGMGAVSHLLLPKVPAYLFCIVITALLMFAIVQFPYQKISSILKWLCLSMLLYIIVPFLIKPDWGSVLRNTFVPTIHFDKDFIQTLVAILGTTISPYLFFWQTTMEAEDQQHKPRKLVVSRRVLSDMKQDVNTGMFASNLVMFFIILTTGVVLHGHIKQIDTVEQAAKALEPLAGKMSYALFAVGVLGTGFLAIPILAGSLSYIVSETFGWSQGLDKKYYEAKGFYAIILLSLGVGLAINFVGLSPMKALVYTAILYGVTAPVMIAVILHICNNPKIMQKHTNGTLSNILGFTTLVVMTAAAVTLIYFQVKGK</sequence>
<accession>A0A3E1NFV5</accession>
<dbReference type="GO" id="GO:0015086">
    <property type="term" value="F:cadmium ion transmembrane transporter activity"/>
    <property type="evidence" value="ECO:0007669"/>
    <property type="project" value="TreeGrafter"/>
</dbReference>
<keyword evidence="5 7" id="KW-1133">Transmembrane helix</keyword>
<keyword evidence="9" id="KW-1185">Reference proteome</keyword>
<feature type="transmembrane region" description="Helical" evidence="7">
    <location>
        <begin position="245"/>
        <end position="266"/>
    </location>
</feature>
<keyword evidence="2" id="KW-0813">Transport</keyword>
<protein>
    <submittedName>
        <fullName evidence="8">Divalent metal cation transporter</fullName>
    </submittedName>
</protein>
<gene>
    <name evidence="8" type="ORF">DXN05_17835</name>
</gene>
<feature type="transmembrane region" description="Helical" evidence="7">
    <location>
        <begin position="398"/>
        <end position="419"/>
    </location>
</feature>
<evidence type="ECO:0000256" key="2">
    <source>
        <dbReference type="ARBA" id="ARBA00022448"/>
    </source>
</evidence>
<feature type="transmembrane region" description="Helical" evidence="7">
    <location>
        <begin position="88"/>
        <end position="105"/>
    </location>
</feature>
<feature type="transmembrane region" description="Helical" evidence="7">
    <location>
        <begin position="334"/>
        <end position="352"/>
    </location>
</feature>
<proteinExistence type="predicted"/>
<keyword evidence="4" id="KW-0769">Symport</keyword>
<evidence type="ECO:0000256" key="1">
    <source>
        <dbReference type="ARBA" id="ARBA00004141"/>
    </source>
</evidence>
<dbReference type="GO" id="GO:0005384">
    <property type="term" value="F:manganese ion transmembrane transporter activity"/>
    <property type="evidence" value="ECO:0007669"/>
    <property type="project" value="TreeGrafter"/>
</dbReference>
<evidence type="ECO:0000313" key="8">
    <source>
        <dbReference type="EMBL" id="RFM26849.1"/>
    </source>
</evidence>
<name>A0A3E1NFV5_9BACT</name>
<dbReference type="RefSeq" id="WP_116848633.1">
    <property type="nucleotide sequence ID" value="NZ_QTJU01000007.1"/>
</dbReference>
<comment type="caution">
    <text evidence="8">The sequence shown here is derived from an EMBL/GenBank/DDBJ whole genome shotgun (WGS) entry which is preliminary data.</text>
</comment>
<dbReference type="PANTHER" id="PTHR11706">
    <property type="entry name" value="SOLUTE CARRIER PROTEIN FAMILY 11 MEMBER"/>
    <property type="match status" value="1"/>
</dbReference>
<comment type="subcellular location">
    <subcellularLocation>
        <location evidence="1">Membrane</location>
        <topology evidence="1">Multi-pass membrane protein</topology>
    </subcellularLocation>
</comment>
<dbReference type="GO" id="GO:0005886">
    <property type="term" value="C:plasma membrane"/>
    <property type="evidence" value="ECO:0007669"/>
    <property type="project" value="TreeGrafter"/>
</dbReference>
<feature type="transmembrane region" description="Helical" evidence="7">
    <location>
        <begin position="358"/>
        <end position="378"/>
    </location>
</feature>
<evidence type="ECO:0000256" key="5">
    <source>
        <dbReference type="ARBA" id="ARBA00022989"/>
    </source>
</evidence>
<feature type="transmembrane region" description="Helical" evidence="7">
    <location>
        <begin position="286"/>
        <end position="313"/>
    </location>
</feature>
<evidence type="ECO:0000256" key="3">
    <source>
        <dbReference type="ARBA" id="ARBA00022692"/>
    </source>
</evidence>
<dbReference type="GO" id="GO:0015293">
    <property type="term" value="F:symporter activity"/>
    <property type="evidence" value="ECO:0007669"/>
    <property type="project" value="UniProtKB-KW"/>
</dbReference>
<reference evidence="8 9" key="1">
    <citation type="submission" date="2018-08" db="EMBL/GenBank/DDBJ databases">
        <title>Chitinophagaceae sp. K23C18032701, a novel bacterium isolated from forest soil.</title>
        <authorList>
            <person name="Wang C."/>
        </authorList>
    </citation>
    <scope>NUCLEOTIDE SEQUENCE [LARGE SCALE GENOMIC DNA]</scope>
    <source>
        <strain evidence="8 9">K23C18032701</strain>
    </source>
</reference>
<keyword evidence="6 7" id="KW-0472">Membrane</keyword>
<evidence type="ECO:0000256" key="7">
    <source>
        <dbReference type="SAM" id="Phobius"/>
    </source>
</evidence>